<gene>
    <name evidence="1" type="ORF">CR513_21215</name>
</gene>
<keyword evidence="2" id="KW-1185">Reference proteome</keyword>
<feature type="non-terminal residue" evidence="1">
    <location>
        <position position="1"/>
    </location>
</feature>
<proteinExistence type="predicted"/>
<comment type="caution">
    <text evidence="1">The sequence shown here is derived from an EMBL/GenBank/DDBJ whole genome shotgun (WGS) entry which is preliminary data.</text>
</comment>
<dbReference type="OrthoDB" id="1435362at2759"/>
<evidence type="ECO:0000313" key="1">
    <source>
        <dbReference type="EMBL" id="RDX96158.1"/>
    </source>
</evidence>
<dbReference type="EMBL" id="QJKJ01003955">
    <property type="protein sequence ID" value="RDX96158.1"/>
    <property type="molecule type" value="Genomic_DNA"/>
</dbReference>
<reference evidence="1" key="1">
    <citation type="submission" date="2018-05" db="EMBL/GenBank/DDBJ databases">
        <title>Draft genome of Mucuna pruriens seed.</title>
        <authorList>
            <person name="Nnadi N.E."/>
            <person name="Vos R."/>
            <person name="Hasami M.H."/>
            <person name="Devisetty U.K."/>
            <person name="Aguiy J.C."/>
        </authorList>
    </citation>
    <scope>NUCLEOTIDE SEQUENCE [LARGE SCALE GENOMIC DNA]</scope>
    <source>
        <strain evidence="1">JCA_2017</strain>
    </source>
</reference>
<sequence length="128" mass="14584">MKDMLSTNFICSKDKTTTTGIALFDACDIDMLDVVENGNYIQTKDGTKIPRSSWNEGQKTRYLLNSKPRNFLMCALAEAKYEKVTTLKESKNLKKLPMEELIGTLKVHEIELNEDECQRKTKSMALKA</sequence>
<organism evidence="1 2">
    <name type="scientific">Mucuna pruriens</name>
    <name type="common">Velvet bean</name>
    <name type="synonym">Dolichos pruriens</name>
    <dbReference type="NCBI Taxonomy" id="157652"/>
    <lineage>
        <taxon>Eukaryota</taxon>
        <taxon>Viridiplantae</taxon>
        <taxon>Streptophyta</taxon>
        <taxon>Embryophyta</taxon>
        <taxon>Tracheophyta</taxon>
        <taxon>Spermatophyta</taxon>
        <taxon>Magnoliopsida</taxon>
        <taxon>eudicotyledons</taxon>
        <taxon>Gunneridae</taxon>
        <taxon>Pentapetalae</taxon>
        <taxon>rosids</taxon>
        <taxon>fabids</taxon>
        <taxon>Fabales</taxon>
        <taxon>Fabaceae</taxon>
        <taxon>Papilionoideae</taxon>
        <taxon>50 kb inversion clade</taxon>
        <taxon>NPAAA clade</taxon>
        <taxon>indigoferoid/millettioid clade</taxon>
        <taxon>Phaseoleae</taxon>
        <taxon>Mucuna</taxon>
    </lineage>
</organism>
<accession>A0A371H022</accession>
<dbReference type="Proteomes" id="UP000257109">
    <property type="component" value="Unassembled WGS sequence"/>
</dbReference>
<evidence type="ECO:0000313" key="2">
    <source>
        <dbReference type="Proteomes" id="UP000257109"/>
    </source>
</evidence>
<protein>
    <submittedName>
        <fullName evidence="1">Uncharacterized protein</fullName>
    </submittedName>
</protein>
<dbReference type="AlphaFoldDB" id="A0A371H022"/>
<name>A0A371H022_MUCPR</name>